<accession>R9P562</accession>
<dbReference type="GeneID" id="24109367"/>
<gene>
    <name evidence="1" type="ORF">PHSY_004081</name>
</gene>
<dbReference type="HOGENOM" id="CLU_2134653_0_0_1"/>
<proteinExistence type="predicted"/>
<sequence length="113" mass="12106">MSPAVALIGFDAVLCSELPQRAAGAASTLAAVCSIKALVWRDRKKMQDRISVCVVDNERYHLPNQLLFAEVAQGLPPEQPYGLYLARHGVKRPNACPLATVELSASSTSTNIG</sequence>
<reference evidence="2" key="1">
    <citation type="journal article" date="2013" name="Genome Announc.">
        <title>Draft genome sequence of the basidiomycetous yeast-like fungus Pseudozyma hubeiensis SY62, which produces an abundant amount of the biosurfactant mannosylerythritol lipids.</title>
        <authorList>
            <person name="Konishi M."/>
            <person name="Hatada Y."/>
            <person name="Horiuchi J."/>
        </authorList>
    </citation>
    <scope>NUCLEOTIDE SEQUENCE [LARGE SCALE GENOMIC DNA]</scope>
    <source>
        <strain evidence="2">SY62</strain>
    </source>
</reference>
<dbReference type="EMBL" id="DF238801">
    <property type="protein sequence ID" value="GAC96501.1"/>
    <property type="molecule type" value="Genomic_DNA"/>
</dbReference>
<keyword evidence="2" id="KW-1185">Reference proteome</keyword>
<protein>
    <submittedName>
        <fullName evidence="1">Uncharacterized protein</fullName>
    </submittedName>
</protein>
<organism evidence="1 2">
    <name type="scientific">Pseudozyma hubeiensis (strain SY62)</name>
    <name type="common">Yeast</name>
    <dbReference type="NCBI Taxonomy" id="1305764"/>
    <lineage>
        <taxon>Eukaryota</taxon>
        <taxon>Fungi</taxon>
        <taxon>Dikarya</taxon>
        <taxon>Basidiomycota</taxon>
        <taxon>Ustilaginomycotina</taxon>
        <taxon>Ustilaginomycetes</taxon>
        <taxon>Ustilaginales</taxon>
        <taxon>Ustilaginaceae</taxon>
        <taxon>Pseudozyma</taxon>
    </lineage>
</organism>
<dbReference type="AlphaFoldDB" id="R9P562"/>
<dbReference type="Proteomes" id="UP000014071">
    <property type="component" value="Unassembled WGS sequence"/>
</dbReference>
<name>R9P562_PSEHS</name>
<evidence type="ECO:0000313" key="1">
    <source>
        <dbReference type="EMBL" id="GAC96501.1"/>
    </source>
</evidence>
<dbReference type="RefSeq" id="XP_012190088.1">
    <property type="nucleotide sequence ID" value="XM_012334698.1"/>
</dbReference>
<evidence type="ECO:0000313" key="2">
    <source>
        <dbReference type="Proteomes" id="UP000014071"/>
    </source>
</evidence>